<evidence type="ECO:0000256" key="4">
    <source>
        <dbReference type="ARBA" id="ARBA00022840"/>
    </source>
</evidence>
<feature type="compositionally biased region" description="Basic and acidic residues" evidence="5">
    <location>
        <begin position="1"/>
        <end position="16"/>
    </location>
</feature>
<dbReference type="SUPFAM" id="SSF52540">
    <property type="entry name" value="P-loop containing nucleoside triphosphate hydrolases"/>
    <property type="match status" value="1"/>
</dbReference>
<protein>
    <recommendedName>
        <fullName evidence="6">Helicase ATP-binding domain-containing protein</fullName>
    </recommendedName>
</protein>
<proteinExistence type="predicted"/>
<dbReference type="Pfam" id="PF00270">
    <property type="entry name" value="DEAD"/>
    <property type="match status" value="1"/>
</dbReference>
<accession>A0A7S4J1Z4</accession>
<dbReference type="SMART" id="SM00487">
    <property type="entry name" value="DEXDc"/>
    <property type="match status" value="1"/>
</dbReference>
<dbReference type="GO" id="GO:0003723">
    <property type="term" value="F:RNA binding"/>
    <property type="evidence" value="ECO:0007669"/>
    <property type="project" value="TreeGrafter"/>
</dbReference>
<dbReference type="InterPro" id="IPR011545">
    <property type="entry name" value="DEAD/DEAH_box_helicase_dom"/>
</dbReference>
<name>A0A7S4J1Z4_9STRA</name>
<evidence type="ECO:0000313" key="7">
    <source>
        <dbReference type="EMBL" id="CAE2247397.1"/>
    </source>
</evidence>
<dbReference type="GO" id="GO:0005524">
    <property type="term" value="F:ATP binding"/>
    <property type="evidence" value="ECO:0007669"/>
    <property type="project" value="UniProtKB-KW"/>
</dbReference>
<reference evidence="7" key="1">
    <citation type="submission" date="2021-01" db="EMBL/GenBank/DDBJ databases">
        <authorList>
            <person name="Corre E."/>
            <person name="Pelletier E."/>
            <person name="Niang G."/>
            <person name="Scheremetjew M."/>
            <person name="Finn R."/>
            <person name="Kale V."/>
            <person name="Holt S."/>
            <person name="Cochrane G."/>
            <person name="Meng A."/>
            <person name="Brown T."/>
            <person name="Cohen L."/>
        </authorList>
    </citation>
    <scope>NUCLEOTIDE SEQUENCE</scope>
    <source>
        <strain evidence="7">Isolate 1302-5</strain>
    </source>
</reference>
<evidence type="ECO:0000256" key="5">
    <source>
        <dbReference type="SAM" id="MobiDB-lite"/>
    </source>
</evidence>
<dbReference type="PANTHER" id="PTHR47963:SF10">
    <property type="entry name" value="ATP-DEPENDENT RNA HELICASE DDX6_DHH1"/>
    <property type="match status" value="1"/>
</dbReference>
<keyword evidence="4" id="KW-0067">ATP-binding</keyword>
<dbReference type="EMBL" id="HBKQ01028725">
    <property type="protein sequence ID" value="CAE2247397.1"/>
    <property type="molecule type" value="Transcribed_RNA"/>
</dbReference>
<keyword evidence="3" id="KW-0347">Helicase</keyword>
<dbReference type="AlphaFoldDB" id="A0A7S4J1Z4"/>
<dbReference type="Gene3D" id="3.40.50.300">
    <property type="entry name" value="P-loop containing nucleotide triphosphate hydrolases"/>
    <property type="match status" value="1"/>
</dbReference>
<evidence type="ECO:0000259" key="6">
    <source>
        <dbReference type="PROSITE" id="PS51192"/>
    </source>
</evidence>
<sequence>MTNNKESKLDERRSADQPHAVTQMRVAITCSTLALLFCATNAFTAVSSAALSQRRRQQTSPIPASLTAVGARRVESSYETFGDAALSEESFTELYTASSSGEELPLWLTERCSECGWPTPTLVQRRSLDAILTGMDVVIQAQTGSGKTLSFLLPLLSKIDASRSAIQAVIVVPTRELGLQISRVARRLAAASGPDTDAKGKIMVMPILQGSRNKRQRAWAWAEPPHVVVGTPDELTKMVSKGGIRYNAVKFVVVDEVDACLLNNGGSIGMSNLASAGPLHELLSRYLSPTYDEVDVLDGDSASLVSSSAADLAGSSKTVPMVLTAKLSFPQQLFPSTTTLCANVSRTSGQ</sequence>
<keyword evidence="2" id="KW-0378">Hydrolase</keyword>
<dbReference type="InterPro" id="IPR027417">
    <property type="entry name" value="P-loop_NTPase"/>
</dbReference>
<dbReference type="GO" id="GO:0016787">
    <property type="term" value="F:hydrolase activity"/>
    <property type="evidence" value="ECO:0007669"/>
    <property type="project" value="UniProtKB-KW"/>
</dbReference>
<feature type="region of interest" description="Disordered" evidence="5">
    <location>
        <begin position="1"/>
        <end position="20"/>
    </location>
</feature>
<dbReference type="InterPro" id="IPR050547">
    <property type="entry name" value="DEAD_box_RNA_helicases"/>
</dbReference>
<dbReference type="PROSITE" id="PS51192">
    <property type="entry name" value="HELICASE_ATP_BIND_1"/>
    <property type="match status" value="1"/>
</dbReference>
<feature type="domain" description="Helicase ATP-binding" evidence="6">
    <location>
        <begin position="128"/>
        <end position="271"/>
    </location>
</feature>
<organism evidence="7">
    <name type="scientific">Odontella aurita</name>
    <dbReference type="NCBI Taxonomy" id="265563"/>
    <lineage>
        <taxon>Eukaryota</taxon>
        <taxon>Sar</taxon>
        <taxon>Stramenopiles</taxon>
        <taxon>Ochrophyta</taxon>
        <taxon>Bacillariophyta</taxon>
        <taxon>Mediophyceae</taxon>
        <taxon>Biddulphiophycidae</taxon>
        <taxon>Eupodiscales</taxon>
        <taxon>Odontellaceae</taxon>
        <taxon>Odontella</taxon>
    </lineage>
</organism>
<dbReference type="GO" id="GO:0003724">
    <property type="term" value="F:RNA helicase activity"/>
    <property type="evidence" value="ECO:0007669"/>
    <property type="project" value="TreeGrafter"/>
</dbReference>
<dbReference type="PANTHER" id="PTHR47963">
    <property type="entry name" value="DEAD-BOX ATP-DEPENDENT RNA HELICASE 47, MITOCHONDRIAL"/>
    <property type="match status" value="1"/>
</dbReference>
<dbReference type="InterPro" id="IPR044742">
    <property type="entry name" value="DEAD/DEAH_RhlB"/>
</dbReference>
<dbReference type="InterPro" id="IPR014001">
    <property type="entry name" value="Helicase_ATP-bd"/>
</dbReference>
<evidence type="ECO:0000256" key="2">
    <source>
        <dbReference type="ARBA" id="ARBA00022801"/>
    </source>
</evidence>
<gene>
    <name evidence="7" type="ORF">OAUR00152_LOCUS19511</name>
</gene>
<dbReference type="CDD" id="cd00268">
    <property type="entry name" value="DEADc"/>
    <property type="match status" value="1"/>
</dbReference>
<evidence type="ECO:0000256" key="3">
    <source>
        <dbReference type="ARBA" id="ARBA00022806"/>
    </source>
</evidence>
<keyword evidence="1" id="KW-0547">Nucleotide-binding</keyword>
<evidence type="ECO:0000256" key="1">
    <source>
        <dbReference type="ARBA" id="ARBA00022741"/>
    </source>
</evidence>